<dbReference type="AlphaFoldDB" id="W1PPM9"/>
<dbReference type="Proteomes" id="UP000017836">
    <property type="component" value="Unassembled WGS sequence"/>
</dbReference>
<feature type="coiled-coil region" evidence="1">
    <location>
        <begin position="16"/>
        <end position="43"/>
    </location>
</feature>
<protein>
    <submittedName>
        <fullName evidence="2">Uncharacterized protein</fullName>
    </submittedName>
</protein>
<accession>W1PPM9</accession>
<dbReference type="HOGENOM" id="CLU_2925700_0_0_1"/>
<gene>
    <name evidence="2" type="ORF">AMTR_s00165p00026930</name>
</gene>
<proteinExistence type="predicted"/>
<dbReference type="PANTHER" id="PTHR48045">
    <property type="entry name" value="UDP-GLYCOSYLTRANSFERASE 72B1"/>
    <property type="match status" value="1"/>
</dbReference>
<dbReference type="SUPFAM" id="SSF53756">
    <property type="entry name" value="UDP-Glycosyltransferase/glycogen phosphorylase"/>
    <property type="match status" value="1"/>
</dbReference>
<dbReference type="Gramene" id="ERN11992">
    <property type="protein sequence ID" value="ERN11992"/>
    <property type="gene ID" value="AMTR_s00165p00026930"/>
</dbReference>
<dbReference type="EMBL" id="KI392640">
    <property type="protein sequence ID" value="ERN11992.1"/>
    <property type="molecule type" value="Genomic_DNA"/>
</dbReference>
<reference evidence="3" key="1">
    <citation type="journal article" date="2013" name="Science">
        <title>The Amborella genome and the evolution of flowering plants.</title>
        <authorList>
            <consortium name="Amborella Genome Project"/>
        </authorList>
    </citation>
    <scope>NUCLEOTIDE SEQUENCE [LARGE SCALE GENOMIC DNA]</scope>
</reference>
<evidence type="ECO:0000256" key="1">
    <source>
        <dbReference type="SAM" id="Coils"/>
    </source>
</evidence>
<sequence length="61" mass="6998">MGKEAERGEVEKAVRKLLVEREGEEMRERVRELKKAADRSMEKGGSSYEALEALMEHLMSC</sequence>
<dbReference type="OMA" id="QHINARH"/>
<dbReference type="PANTHER" id="PTHR48045:SF31">
    <property type="entry name" value="UDP-GLYCOSYLTRANSFERASE 76B1-LIKE"/>
    <property type="match status" value="1"/>
</dbReference>
<evidence type="ECO:0000313" key="2">
    <source>
        <dbReference type="EMBL" id="ERN11992.1"/>
    </source>
</evidence>
<keyword evidence="3" id="KW-1185">Reference proteome</keyword>
<evidence type="ECO:0000313" key="3">
    <source>
        <dbReference type="Proteomes" id="UP000017836"/>
    </source>
</evidence>
<keyword evidence="1" id="KW-0175">Coiled coil</keyword>
<name>W1PPM9_AMBTC</name>
<organism evidence="2 3">
    <name type="scientific">Amborella trichopoda</name>
    <dbReference type="NCBI Taxonomy" id="13333"/>
    <lineage>
        <taxon>Eukaryota</taxon>
        <taxon>Viridiplantae</taxon>
        <taxon>Streptophyta</taxon>
        <taxon>Embryophyta</taxon>
        <taxon>Tracheophyta</taxon>
        <taxon>Spermatophyta</taxon>
        <taxon>Magnoliopsida</taxon>
        <taxon>Amborellales</taxon>
        <taxon>Amborellaceae</taxon>
        <taxon>Amborella</taxon>
    </lineage>
</organism>